<evidence type="ECO:0000313" key="1">
    <source>
        <dbReference type="EMBL" id="MDR6509943.1"/>
    </source>
</evidence>
<evidence type="ECO:0000313" key="2">
    <source>
        <dbReference type="Proteomes" id="UP001184150"/>
    </source>
</evidence>
<sequence>MRGSLWNSGKGTVARTAMAVALASGLGLGGMIAPAIAKEAKKEQPAAGGNSKEFAAAAAPFQKSFNDWQATKGKAPEAEFKAGAQKLAGEIGPVEAGAKTPLDRLILGQWQQILGGAMGDGALQQKGLQNMADSGQLGADKVPMVQYFLGATAYQNKDYATATKALRAAVDANYSEDNAAELLADSYVQQNQPTQALDALKAAIAARKAANGTVPVSWYKRGQVIAYNAKLGPQAIEWGLLSVAADPTPINWLGAGQLTREFSQFGKEESVDLGRLFERTGALGVDKQYTGREFVEYIQAADPRRLPGEVQKLAEQGIASGALKASDPFVSDALAQAKARIAAGDKASLPAMERDAAKTADGKLSAITADAYLSYGDAAKAETLYKAALSKGIAAQADKDRIETRLGIALADQGKYDEAKAAFSTITSGVRLPLAQLWIQYVVTKGAK</sequence>
<proteinExistence type="predicted"/>
<dbReference type="RefSeq" id="WP_107716190.1">
    <property type="nucleotide sequence ID" value="NZ_JAVDRD010000001.1"/>
</dbReference>
<name>A0ABU1MHY4_9SPHN</name>
<protein>
    <submittedName>
        <fullName evidence="1">Tfp pilus assembly protein PilF</fullName>
    </submittedName>
</protein>
<comment type="caution">
    <text evidence="1">The sequence shown here is derived from an EMBL/GenBank/DDBJ whole genome shotgun (WGS) entry which is preliminary data.</text>
</comment>
<gene>
    <name evidence="1" type="ORF">J2792_000783</name>
</gene>
<accession>A0ABU1MHY4</accession>
<dbReference type="Gene3D" id="1.25.40.10">
    <property type="entry name" value="Tetratricopeptide repeat domain"/>
    <property type="match status" value="2"/>
</dbReference>
<dbReference type="Proteomes" id="UP001184150">
    <property type="component" value="Unassembled WGS sequence"/>
</dbReference>
<dbReference type="SUPFAM" id="SSF48452">
    <property type="entry name" value="TPR-like"/>
    <property type="match status" value="1"/>
</dbReference>
<reference evidence="1 2" key="1">
    <citation type="submission" date="2023-07" db="EMBL/GenBank/DDBJ databases">
        <title>Sorghum-associated microbial communities from plants grown in Nebraska, USA.</title>
        <authorList>
            <person name="Schachtman D."/>
        </authorList>
    </citation>
    <scope>NUCLEOTIDE SEQUENCE [LARGE SCALE GENOMIC DNA]</scope>
    <source>
        <strain evidence="1 2">DS1027</strain>
    </source>
</reference>
<organism evidence="1 2">
    <name type="scientific">Novosphingobium capsulatum</name>
    <dbReference type="NCBI Taxonomy" id="13688"/>
    <lineage>
        <taxon>Bacteria</taxon>
        <taxon>Pseudomonadati</taxon>
        <taxon>Pseudomonadota</taxon>
        <taxon>Alphaproteobacteria</taxon>
        <taxon>Sphingomonadales</taxon>
        <taxon>Sphingomonadaceae</taxon>
        <taxon>Novosphingobium</taxon>
    </lineage>
</organism>
<keyword evidence="2" id="KW-1185">Reference proteome</keyword>
<dbReference type="InterPro" id="IPR011990">
    <property type="entry name" value="TPR-like_helical_dom_sf"/>
</dbReference>
<dbReference type="EMBL" id="JAVDRD010000001">
    <property type="protein sequence ID" value="MDR6509943.1"/>
    <property type="molecule type" value="Genomic_DNA"/>
</dbReference>